<dbReference type="EMBL" id="GG663752">
    <property type="protein sequence ID" value="EEH51100.1"/>
    <property type="molecule type" value="Genomic_DNA"/>
</dbReference>
<keyword evidence="1" id="KW-1133">Transmembrane helix</keyword>
<organism evidence="3">
    <name type="scientific">Micromonas pusilla (strain CCMP1545)</name>
    <name type="common">Picoplanktonic green alga</name>
    <dbReference type="NCBI Taxonomy" id="564608"/>
    <lineage>
        <taxon>Eukaryota</taxon>
        <taxon>Viridiplantae</taxon>
        <taxon>Chlorophyta</taxon>
        <taxon>Mamiellophyceae</taxon>
        <taxon>Mamiellales</taxon>
        <taxon>Mamiellaceae</taxon>
        <taxon>Micromonas</taxon>
    </lineage>
</organism>
<dbReference type="AlphaFoldDB" id="C1N9N4"/>
<protein>
    <submittedName>
        <fullName evidence="2">Predicted protein</fullName>
    </submittedName>
</protein>
<dbReference type="KEGG" id="mpp:MICPUCDRAFT_67721"/>
<proteinExistence type="predicted"/>
<keyword evidence="3" id="KW-1185">Reference proteome</keyword>
<evidence type="ECO:0000313" key="3">
    <source>
        <dbReference type="Proteomes" id="UP000001876"/>
    </source>
</evidence>
<keyword evidence="1" id="KW-0812">Transmembrane</keyword>
<reference evidence="2 3" key="1">
    <citation type="journal article" date="2009" name="Science">
        <title>Green evolution and dynamic adaptations revealed by genomes of the marine picoeukaryotes Micromonas.</title>
        <authorList>
            <person name="Worden A.Z."/>
            <person name="Lee J.H."/>
            <person name="Mock T."/>
            <person name="Rouze P."/>
            <person name="Simmons M.P."/>
            <person name="Aerts A.L."/>
            <person name="Allen A.E."/>
            <person name="Cuvelier M.L."/>
            <person name="Derelle E."/>
            <person name="Everett M.V."/>
            <person name="Foulon E."/>
            <person name="Grimwood J."/>
            <person name="Gundlach H."/>
            <person name="Henrissat B."/>
            <person name="Napoli C."/>
            <person name="McDonald S.M."/>
            <person name="Parker M.S."/>
            <person name="Rombauts S."/>
            <person name="Salamov A."/>
            <person name="Von Dassow P."/>
            <person name="Badger J.H."/>
            <person name="Coutinho P.M."/>
            <person name="Demir E."/>
            <person name="Dubchak I."/>
            <person name="Gentemann C."/>
            <person name="Eikrem W."/>
            <person name="Gready J.E."/>
            <person name="John U."/>
            <person name="Lanier W."/>
            <person name="Lindquist E.A."/>
            <person name="Lucas S."/>
            <person name="Mayer K.F."/>
            <person name="Moreau H."/>
            <person name="Not F."/>
            <person name="Otillar R."/>
            <person name="Panaud O."/>
            <person name="Pangilinan J."/>
            <person name="Paulsen I."/>
            <person name="Piegu B."/>
            <person name="Poliakov A."/>
            <person name="Robbens S."/>
            <person name="Schmutz J."/>
            <person name="Toulza E."/>
            <person name="Wyss T."/>
            <person name="Zelensky A."/>
            <person name="Zhou K."/>
            <person name="Armbrust E.V."/>
            <person name="Bhattacharya D."/>
            <person name="Goodenough U.W."/>
            <person name="Van de Peer Y."/>
            <person name="Grigoriev I.V."/>
        </authorList>
    </citation>
    <scope>NUCLEOTIDE SEQUENCE [LARGE SCALE GENOMIC DNA]</scope>
    <source>
        <strain evidence="2 3">CCMP1545</strain>
    </source>
</reference>
<evidence type="ECO:0000313" key="2">
    <source>
        <dbReference type="EMBL" id="EEH51100.1"/>
    </source>
</evidence>
<name>C1N9N4_MICPC</name>
<keyword evidence="1" id="KW-0472">Membrane</keyword>
<accession>C1N9N4</accession>
<dbReference type="GeneID" id="9690085"/>
<gene>
    <name evidence="2" type="ORF">MICPUCDRAFT_67721</name>
</gene>
<sequence length="107" mass="10781">MGNFSFRRRTLCRVGVSAGAAPAAERRGGGEGDRAADLDLDFVAAAAAAGFFLDLPAAAGFFFALVVVVVVLSTSSPIARPPRVLPFAPIARASTAVAAAPPNAPTV</sequence>
<evidence type="ECO:0000256" key="1">
    <source>
        <dbReference type="SAM" id="Phobius"/>
    </source>
</evidence>
<dbReference type="Proteomes" id="UP000001876">
    <property type="component" value="Unassembled WGS sequence"/>
</dbReference>
<dbReference type="RefSeq" id="XP_003064766.1">
    <property type="nucleotide sequence ID" value="XM_003064720.1"/>
</dbReference>
<feature type="transmembrane region" description="Helical" evidence="1">
    <location>
        <begin position="42"/>
        <end position="73"/>
    </location>
</feature>